<keyword evidence="2" id="KW-1185">Reference proteome</keyword>
<dbReference type="STRING" id="145388.A0A0D2JSC6"/>
<proteinExistence type="predicted"/>
<evidence type="ECO:0000313" key="2">
    <source>
        <dbReference type="Proteomes" id="UP000054498"/>
    </source>
</evidence>
<dbReference type="RefSeq" id="XP_013900937.1">
    <property type="nucleotide sequence ID" value="XM_014045483.1"/>
</dbReference>
<dbReference type="Proteomes" id="UP000054498">
    <property type="component" value="Unassembled WGS sequence"/>
</dbReference>
<feature type="non-terminal residue" evidence="1">
    <location>
        <position position="165"/>
    </location>
</feature>
<protein>
    <submittedName>
        <fullName evidence="1">Uncharacterized protein</fullName>
    </submittedName>
</protein>
<dbReference type="GeneID" id="25738915"/>
<dbReference type="AlphaFoldDB" id="A0A0D2JSC6"/>
<organism evidence="1 2">
    <name type="scientific">Monoraphidium neglectum</name>
    <dbReference type="NCBI Taxonomy" id="145388"/>
    <lineage>
        <taxon>Eukaryota</taxon>
        <taxon>Viridiplantae</taxon>
        <taxon>Chlorophyta</taxon>
        <taxon>core chlorophytes</taxon>
        <taxon>Chlorophyceae</taxon>
        <taxon>CS clade</taxon>
        <taxon>Sphaeropleales</taxon>
        <taxon>Selenastraceae</taxon>
        <taxon>Monoraphidium</taxon>
    </lineage>
</organism>
<dbReference type="KEGG" id="mng:MNEG_6039"/>
<gene>
    <name evidence="1" type="ORF">MNEG_6039</name>
</gene>
<dbReference type="OrthoDB" id="5594417at2759"/>
<name>A0A0D2JSC6_9CHLO</name>
<accession>A0A0D2JSC6</accession>
<sequence length="165" mass="18001">MDLFRKKPTMKEQVRESQRGITKGVREIDRELLALKREEDKLIREIKAAAKGNNQAATRVLAKSLVRLRAQITTLQASAAQLKGVGHNITTAAATATVSSAVGHASKAMGALQQQMDPVKMQRQLAAFSRENERLDMVGEMVGDTLDAALDGEETEEETGELVSQ</sequence>
<dbReference type="PANTHER" id="PTHR10476">
    <property type="entry name" value="CHARGED MULTIVESICULAR BODY PROTEIN"/>
    <property type="match status" value="1"/>
</dbReference>
<reference evidence="1 2" key="1">
    <citation type="journal article" date="2013" name="BMC Genomics">
        <title>Reconstruction of the lipid metabolism for the microalga Monoraphidium neglectum from its genome sequence reveals characteristics suitable for biofuel production.</title>
        <authorList>
            <person name="Bogen C."/>
            <person name="Al-Dilaimi A."/>
            <person name="Albersmeier A."/>
            <person name="Wichmann J."/>
            <person name="Grundmann M."/>
            <person name="Rupp O."/>
            <person name="Lauersen K.J."/>
            <person name="Blifernez-Klassen O."/>
            <person name="Kalinowski J."/>
            <person name="Goesmann A."/>
            <person name="Mussgnug J.H."/>
            <person name="Kruse O."/>
        </authorList>
    </citation>
    <scope>NUCLEOTIDE SEQUENCE [LARGE SCALE GENOMIC DNA]</scope>
    <source>
        <strain evidence="1 2">SAG 48.87</strain>
    </source>
</reference>
<dbReference type="EMBL" id="KK101168">
    <property type="protein sequence ID" value="KIZ01918.1"/>
    <property type="molecule type" value="Genomic_DNA"/>
</dbReference>
<dbReference type="InterPro" id="IPR005024">
    <property type="entry name" value="Snf7_fam"/>
</dbReference>
<dbReference type="GO" id="GO:0007034">
    <property type="term" value="P:vacuolar transport"/>
    <property type="evidence" value="ECO:0007669"/>
    <property type="project" value="InterPro"/>
</dbReference>
<evidence type="ECO:0000313" key="1">
    <source>
        <dbReference type="EMBL" id="KIZ01918.1"/>
    </source>
</evidence>
<dbReference type="Pfam" id="PF03357">
    <property type="entry name" value="Snf7"/>
    <property type="match status" value="1"/>
</dbReference>
<dbReference type="Gene3D" id="6.10.140.1230">
    <property type="match status" value="1"/>
</dbReference>